<dbReference type="InterPro" id="IPR036388">
    <property type="entry name" value="WH-like_DNA-bd_sf"/>
</dbReference>
<keyword evidence="1" id="KW-0805">Transcription regulation</keyword>
<reference evidence="5 6" key="1">
    <citation type="submission" date="2016-04" db="EMBL/GenBank/DDBJ databases">
        <title>Genome sequence of Clostridium magnum DSM 2767.</title>
        <authorList>
            <person name="Poehlein A."/>
            <person name="Uhlig R."/>
            <person name="Fischer R."/>
            <person name="Bahl H."/>
            <person name="Daniel R."/>
        </authorList>
    </citation>
    <scope>NUCLEOTIDE SEQUENCE [LARGE SCALE GENOMIC DNA]</scope>
    <source>
        <strain evidence="5 6">DSM 2767</strain>
    </source>
</reference>
<evidence type="ECO:0000256" key="1">
    <source>
        <dbReference type="ARBA" id="ARBA00023015"/>
    </source>
</evidence>
<keyword evidence="3" id="KW-0804">Transcription</keyword>
<dbReference type="InterPro" id="IPR008920">
    <property type="entry name" value="TF_FadR/GntR_C"/>
</dbReference>
<dbReference type="SMART" id="SM00345">
    <property type="entry name" value="HTH_GNTR"/>
    <property type="match status" value="1"/>
</dbReference>
<dbReference type="Pfam" id="PF00392">
    <property type="entry name" value="GntR"/>
    <property type="match status" value="1"/>
</dbReference>
<dbReference type="Proteomes" id="UP000076603">
    <property type="component" value="Unassembled WGS sequence"/>
</dbReference>
<evidence type="ECO:0000256" key="2">
    <source>
        <dbReference type="ARBA" id="ARBA00023125"/>
    </source>
</evidence>
<keyword evidence="2" id="KW-0238">DNA-binding</keyword>
<dbReference type="PROSITE" id="PS50949">
    <property type="entry name" value="HTH_GNTR"/>
    <property type="match status" value="1"/>
</dbReference>
<dbReference type="SMART" id="SM00895">
    <property type="entry name" value="FCD"/>
    <property type="match status" value="1"/>
</dbReference>
<evidence type="ECO:0000259" key="4">
    <source>
        <dbReference type="PROSITE" id="PS50949"/>
    </source>
</evidence>
<dbReference type="GO" id="GO:0003700">
    <property type="term" value="F:DNA-binding transcription factor activity"/>
    <property type="evidence" value="ECO:0007669"/>
    <property type="project" value="InterPro"/>
</dbReference>
<dbReference type="Gene3D" id="1.10.10.10">
    <property type="entry name" value="Winged helix-like DNA-binding domain superfamily/Winged helix DNA-binding domain"/>
    <property type="match status" value="1"/>
</dbReference>
<accession>A0A161X5C7</accession>
<protein>
    <submittedName>
        <fullName evidence="5">HTH-type transcriptional regulator McbR</fullName>
    </submittedName>
</protein>
<dbReference type="PANTHER" id="PTHR43537">
    <property type="entry name" value="TRANSCRIPTIONAL REGULATOR, GNTR FAMILY"/>
    <property type="match status" value="1"/>
</dbReference>
<dbReference type="SUPFAM" id="SSF48008">
    <property type="entry name" value="GntR ligand-binding domain-like"/>
    <property type="match status" value="1"/>
</dbReference>
<evidence type="ECO:0000256" key="3">
    <source>
        <dbReference type="ARBA" id="ARBA00023163"/>
    </source>
</evidence>
<dbReference type="InterPro" id="IPR011711">
    <property type="entry name" value="GntR_C"/>
</dbReference>
<dbReference type="GO" id="GO:0043565">
    <property type="term" value="F:sequence-specific DNA binding"/>
    <property type="evidence" value="ECO:0007669"/>
    <property type="project" value="InterPro"/>
</dbReference>
<dbReference type="InterPro" id="IPR000524">
    <property type="entry name" value="Tscrpt_reg_HTH_GntR"/>
</dbReference>
<dbReference type="CDD" id="cd07377">
    <property type="entry name" value="WHTH_GntR"/>
    <property type="match status" value="1"/>
</dbReference>
<dbReference type="Pfam" id="PF07729">
    <property type="entry name" value="FCD"/>
    <property type="match status" value="1"/>
</dbReference>
<dbReference type="PRINTS" id="PR00033">
    <property type="entry name" value="HTHASNC"/>
</dbReference>
<evidence type="ECO:0000313" key="5">
    <source>
        <dbReference type="EMBL" id="KZL89186.1"/>
    </source>
</evidence>
<dbReference type="STRING" id="1121326.CLMAG_54040"/>
<name>A0A161X5C7_9CLOT</name>
<dbReference type="SUPFAM" id="SSF46785">
    <property type="entry name" value="Winged helix' DNA-binding domain"/>
    <property type="match status" value="1"/>
</dbReference>
<dbReference type="OrthoDB" id="368823at2"/>
<gene>
    <name evidence="5" type="primary">mcbR_5</name>
    <name evidence="5" type="ORF">CLMAG_54040</name>
</gene>
<dbReference type="AlphaFoldDB" id="A0A161X5C7"/>
<sequence>MDLIKKSTLRENVTNSIRRAIVNNKIEPGARIIETKIAKKLGVSQSPVREALRELELMGLVENKPYQGCFVKTLTRKDIKDAYKLRAYLEMLAVREAAENITENDLKNMDSLIKQMKLFAQSGFKEEFIEMDIDFHKLIIHVANNHLLEKTWNMVNLGQWTFITAKISGKNLTELASRHESIFESLKEGNGEKASQYMKNHIEELSEELSEEILTKFEDD</sequence>
<dbReference type="PATRIC" id="fig|1121326.3.peg.5473"/>
<organism evidence="5 6">
    <name type="scientific">Clostridium magnum DSM 2767</name>
    <dbReference type="NCBI Taxonomy" id="1121326"/>
    <lineage>
        <taxon>Bacteria</taxon>
        <taxon>Bacillati</taxon>
        <taxon>Bacillota</taxon>
        <taxon>Clostridia</taxon>
        <taxon>Eubacteriales</taxon>
        <taxon>Clostridiaceae</taxon>
        <taxon>Clostridium</taxon>
    </lineage>
</organism>
<evidence type="ECO:0000313" key="6">
    <source>
        <dbReference type="Proteomes" id="UP000076603"/>
    </source>
</evidence>
<dbReference type="PANTHER" id="PTHR43537:SF24">
    <property type="entry name" value="GLUCONATE OPERON TRANSCRIPTIONAL REPRESSOR"/>
    <property type="match status" value="1"/>
</dbReference>
<dbReference type="InterPro" id="IPR000485">
    <property type="entry name" value="AsnC-type_HTH_dom"/>
</dbReference>
<feature type="domain" description="HTH gntR-type" evidence="4">
    <location>
        <begin position="7"/>
        <end position="74"/>
    </location>
</feature>
<dbReference type="Gene3D" id="1.20.120.530">
    <property type="entry name" value="GntR ligand-binding domain-like"/>
    <property type="match status" value="1"/>
</dbReference>
<dbReference type="InterPro" id="IPR036390">
    <property type="entry name" value="WH_DNA-bd_sf"/>
</dbReference>
<dbReference type="EMBL" id="LWAE01000010">
    <property type="protein sequence ID" value="KZL89186.1"/>
    <property type="molecule type" value="Genomic_DNA"/>
</dbReference>
<dbReference type="RefSeq" id="WP_066629604.1">
    <property type="nucleotide sequence ID" value="NZ_FQXL01000050.1"/>
</dbReference>
<keyword evidence="6" id="KW-1185">Reference proteome</keyword>
<comment type="caution">
    <text evidence="5">The sequence shown here is derived from an EMBL/GenBank/DDBJ whole genome shotgun (WGS) entry which is preliminary data.</text>
</comment>
<proteinExistence type="predicted"/>